<name>A0ABW4CJ68_9LACO</name>
<evidence type="ECO:0000313" key="5">
    <source>
        <dbReference type="Proteomes" id="UP001597196"/>
    </source>
</evidence>
<feature type="domain" description="Impact N-terminal" evidence="2">
    <location>
        <begin position="20"/>
        <end position="125"/>
    </location>
</feature>
<protein>
    <submittedName>
        <fullName evidence="4">YigZ family protein</fullName>
    </submittedName>
</protein>
<dbReference type="InterPro" id="IPR015269">
    <property type="entry name" value="UPF0029_Impact_C"/>
</dbReference>
<dbReference type="Gene3D" id="3.30.70.240">
    <property type="match status" value="1"/>
</dbReference>
<comment type="similarity">
    <text evidence="1">Belongs to the IMPACT family.</text>
</comment>
<reference evidence="5" key="1">
    <citation type="journal article" date="2019" name="Int. J. Syst. Evol. Microbiol.">
        <title>The Global Catalogue of Microorganisms (GCM) 10K type strain sequencing project: providing services to taxonomists for standard genome sequencing and annotation.</title>
        <authorList>
            <consortium name="The Broad Institute Genomics Platform"/>
            <consortium name="The Broad Institute Genome Sequencing Center for Infectious Disease"/>
            <person name="Wu L."/>
            <person name="Ma J."/>
        </authorList>
    </citation>
    <scope>NUCLEOTIDE SEQUENCE [LARGE SCALE GENOMIC DNA]</scope>
    <source>
        <strain evidence="5">CCM 8980</strain>
    </source>
</reference>
<dbReference type="InterPro" id="IPR035647">
    <property type="entry name" value="EFG_III/V"/>
</dbReference>
<dbReference type="InterPro" id="IPR020568">
    <property type="entry name" value="Ribosomal_Su5_D2-typ_SF"/>
</dbReference>
<dbReference type="InterPro" id="IPR036956">
    <property type="entry name" value="Impact_N_sf"/>
</dbReference>
<dbReference type="Pfam" id="PF09186">
    <property type="entry name" value="DUF1949"/>
    <property type="match status" value="1"/>
</dbReference>
<dbReference type="InterPro" id="IPR001498">
    <property type="entry name" value="Impact_N"/>
</dbReference>
<dbReference type="Gene3D" id="3.30.230.30">
    <property type="entry name" value="Impact, N-terminal domain"/>
    <property type="match status" value="1"/>
</dbReference>
<dbReference type="PANTHER" id="PTHR16301">
    <property type="entry name" value="IMPACT-RELATED"/>
    <property type="match status" value="1"/>
</dbReference>
<dbReference type="RefSeq" id="WP_203627666.1">
    <property type="nucleotide sequence ID" value="NZ_BOLQ01000014.1"/>
</dbReference>
<dbReference type="InterPro" id="IPR015796">
    <property type="entry name" value="Impact_YigZ-like"/>
</dbReference>
<dbReference type="Proteomes" id="UP001597196">
    <property type="component" value="Unassembled WGS sequence"/>
</dbReference>
<comment type="caution">
    <text evidence="4">The sequence shown here is derived from an EMBL/GenBank/DDBJ whole genome shotgun (WGS) entry which is preliminary data.</text>
</comment>
<dbReference type="EMBL" id="JBHTOC010000007">
    <property type="protein sequence ID" value="MFD1429798.1"/>
    <property type="molecule type" value="Genomic_DNA"/>
</dbReference>
<dbReference type="SUPFAM" id="SSF54980">
    <property type="entry name" value="EF-G C-terminal domain-like"/>
    <property type="match status" value="1"/>
</dbReference>
<dbReference type="InterPro" id="IPR023582">
    <property type="entry name" value="Impact"/>
</dbReference>
<evidence type="ECO:0000259" key="2">
    <source>
        <dbReference type="Pfam" id="PF01205"/>
    </source>
</evidence>
<proteinExistence type="inferred from homology"/>
<feature type="domain" description="UPF0029" evidence="3">
    <location>
        <begin position="141"/>
        <end position="196"/>
    </location>
</feature>
<accession>A0ABW4CJ68</accession>
<evidence type="ECO:0000313" key="4">
    <source>
        <dbReference type="EMBL" id="MFD1429798.1"/>
    </source>
</evidence>
<dbReference type="PANTHER" id="PTHR16301:SF20">
    <property type="entry name" value="IMPACT FAMILY MEMBER YIGZ"/>
    <property type="match status" value="1"/>
</dbReference>
<organism evidence="4 5">
    <name type="scientific">Lacticaseibacillus mingshuiensis</name>
    <dbReference type="NCBI Taxonomy" id="2799574"/>
    <lineage>
        <taxon>Bacteria</taxon>
        <taxon>Bacillati</taxon>
        <taxon>Bacillota</taxon>
        <taxon>Bacilli</taxon>
        <taxon>Lactobacillales</taxon>
        <taxon>Lactobacillaceae</taxon>
        <taxon>Lacticaseibacillus</taxon>
    </lineage>
</organism>
<dbReference type="SUPFAM" id="SSF54211">
    <property type="entry name" value="Ribosomal protein S5 domain 2-like"/>
    <property type="match status" value="1"/>
</dbReference>
<gene>
    <name evidence="4" type="ORF">ACFQ4P_06010</name>
</gene>
<keyword evidence="5" id="KW-1185">Reference proteome</keyword>
<evidence type="ECO:0000256" key="1">
    <source>
        <dbReference type="ARBA" id="ARBA00007665"/>
    </source>
</evidence>
<evidence type="ECO:0000259" key="3">
    <source>
        <dbReference type="Pfam" id="PF09186"/>
    </source>
</evidence>
<dbReference type="NCBIfam" id="TIGR00257">
    <property type="entry name" value="IMPACT_YIGZ"/>
    <property type="match status" value="1"/>
</dbReference>
<dbReference type="Pfam" id="PF01205">
    <property type="entry name" value="Impact_N"/>
    <property type="match status" value="1"/>
</dbReference>
<sequence length="217" mass="23138">MAANDYLTIAKNGEAQQVIKKSRFICTLTRITSREDAADALAAVIKAHPKATHHVPVYLLGDQDEIQHASDDGEPSGTAGAPMLRVLQQMGVHDVSAITTRYFGGIKLGAGGLIRAYAGSVSNAVTTIGLVKRLIQQTVTLTLAYPLLGTVQHYLEEQAITQLDTAYTDQVQVTIAVDEVEIATVQAALIELAGGQITFELGEKLPVEVPVTLPSLH</sequence>